<accession>A0ABY6J5Y9</accession>
<dbReference type="CDD" id="cd19166">
    <property type="entry name" value="HemeO-bac"/>
    <property type="match status" value="1"/>
</dbReference>
<evidence type="ECO:0000313" key="2">
    <source>
        <dbReference type="Proteomes" id="UP001162741"/>
    </source>
</evidence>
<dbReference type="InterPro" id="IPR016084">
    <property type="entry name" value="Haem_Oase-like_multi-hlx"/>
</dbReference>
<dbReference type="Gene3D" id="1.20.910.10">
    <property type="entry name" value="Heme oxygenase-like"/>
    <property type="match status" value="1"/>
</dbReference>
<dbReference type="EMBL" id="CP107006">
    <property type="protein sequence ID" value="UYQ95100.1"/>
    <property type="molecule type" value="Genomic_DNA"/>
</dbReference>
<reference evidence="1" key="1">
    <citation type="submission" date="2022-10" db="EMBL/GenBank/DDBJ databases">
        <title>Chitinophaga sp. nov., isolated from soil.</title>
        <authorList>
            <person name="Jeon C.O."/>
        </authorList>
    </citation>
    <scope>NUCLEOTIDE SEQUENCE</scope>
    <source>
        <strain evidence="1">R8</strain>
    </source>
</reference>
<dbReference type="RefSeq" id="WP_264282891.1">
    <property type="nucleotide sequence ID" value="NZ_CP107006.1"/>
</dbReference>
<proteinExistence type="predicted"/>
<dbReference type="Proteomes" id="UP001162741">
    <property type="component" value="Chromosome"/>
</dbReference>
<sequence>MLSANIKEATREAHLHLEKIVVKKLKTVRSHADYATLLKHFYAYFSHLETAIEPYITADLLPDYKDRRHAAYIKNDMEALGFDTNELPHTTVPEITNAAQAMGALYVMEGSIMGGSIIVQMLAKGGITEGVSFFSGYGEATGQMWGTFIGVLNSVAPDAAAEAQAIQAANDTFSHFADVFDEATVS</sequence>
<organism evidence="1 2">
    <name type="scientific">Chitinophaga horti</name>
    <dbReference type="NCBI Taxonomy" id="2920382"/>
    <lineage>
        <taxon>Bacteria</taxon>
        <taxon>Pseudomonadati</taxon>
        <taxon>Bacteroidota</taxon>
        <taxon>Chitinophagia</taxon>
        <taxon>Chitinophagales</taxon>
        <taxon>Chitinophagaceae</taxon>
        <taxon>Chitinophaga</taxon>
    </lineage>
</organism>
<name>A0ABY6J5Y9_9BACT</name>
<dbReference type="Pfam" id="PF01126">
    <property type="entry name" value="Heme_oxygenase"/>
    <property type="match status" value="1"/>
</dbReference>
<protein>
    <submittedName>
        <fullName evidence="1">Biliverdin-producing heme oxygenase</fullName>
    </submittedName>
</protein>
<evidence type="ECO:0000313" key="1">
    <source>
        <dbReference type="EMBL" id="UYQ95100.1"/>
    </source>
</evidence>
<gene>
    <name evidence="1" type="ORF">MKQ68_08325</name>
</gene>
<dbReference type="InterPro" id="IPR016053">
    <property type="entry name" value="Haem_Oase-like"/>
</dbReference>
<keyword evidence="2" id="KW-1185">Reference proteome</keyword>
<dbReference type="SUPFAM" id="SSF48613">
    <property type="entry name" value="Heme oxygenase-like"/>
    <property type="match status" value="1"/>
</dbReference>